<dbReference type="EMBL" id="RJVU01001449">
    <property type="protein sequence ID" value="ROL55227.1"/>
    <property type="molecule type" value="Genomic_DNA"/>
</dbReference>
<dbReference type="PROSITE" id="PS50175">
    <property type="entry name" value="ASP_PROT_RETROV"/>
    <property type="match status" value="1"/>
</dbReference>
<reference evidence="3 4" key="1">
    <citation type="submission" date="2018-10" db="EMBL/GenBank/DDBJ databases">
        <title>Genome assembly for a Yunnan-Guizhou Plateau 3E fish, Anabarilius grahami (Regan), and its evolutionary and genetic applications.</title>
        <authorList>
            <person name="Jiang W."/>
        </authorList>
    </citation>
    <scope>NUCLEOTIDE SEQUENCE [LARGE SCALE GENOMIC DNA]</scope>
    <source>
        <strain evidence="3">AG-KIZ</strain>
        <tissue evidence="3">Muscle</tissue>
    </source>
</reference>
<dbReference type="InterPro" id="IPR021109">
    <property type="entry name" value="Peptidase_aspartic_dom_sf"/>
</dbReference>
<feature type="domain" description="Peptidase A2" evidence="2">
    <location>
        <begin position="102"/>
        <end position="184"/>
    </location>
</feature>
<proteinExistence type="predicted"/>
<gene>
    <name evidence="3" type="ORF">DPX16_5737</name>
</gene>
<dbReference type="OrthoDB" id="775972at2759"/>
<dbReference type="Proteomes" id="UP000281406">
    <property type="component" value="Unassembled WGS sequence"/>
</dbReference>
<dbReference type="GO" id="GO:0006508">
    <property type="term" value="P:proteolysis"/>
    <property type="evidence" value="ECO:0007669"/>
    <property type="project" value="InterPro"/>
</dbReference>
<evidence type="ECO:0000256" key="1">
    <source>
        <dbReference type="ARBA" id="ARBA00022801"/>
    </source>
</evidence>
<evidence type="ECO:0000313" key="3">
    <source>
        <dbReference type="EMBL" id="ROL55227.1"/>
    </source>
</evidence>
<name>A0A3N0Z9V9_ANAGA</name>
<keyword evidence="4" id="KW-1185">Reference proteome</keyword>
<dbReference type="InterPro" id="IPR018061">
    <property type="entry name" value="Retropepsins"/>
</dbReference>
<accession>A0A3N0Z9V9</accession>
<dbReference type="InterPro" id="IPR001995">
    <property type="entry name" value="Peptidase_A2_cat"/>
</dbReference>
<dbReference type="SUPFAM" id="SSF50630">
    <property type="entry name" value="Acid proteases"/>
    <property type="match status" value="1"/>
</dbReference>
<sequence length="199" mass="22214">MMQSKKPARMAEKQTVLEKSIPCKRCGKIPSHSKFQCPARQAYCNLCKKKGYYAKVCRSRGISEVNMTGDEQEDDMAFLGTVSTEQNDAPWLIKLKVNDSEVLFKVDTGADVTVVSEDLFKQENFGKLQKTSKILLGPGQDSLQVKGEPVWISDTKQKGTVIMNAETPRSYLVDSPKGILRRNRSHIVSTPVAGKERIC</sequence>
<protein>
    <recommendedName>
        <fullName evidence="2">Peptidase A2 domain-containing protein</fullName>
    </recommendedName>
</protein>
<keyword evidence="1" id="KW-0378">Hydrolase</keyword>
<comment type="caution">
    <text evidence="3">The sequence shown here is derived from an EMBL/GenBank/DDBJ whole genome shotgun (WGS) entry which is preliminary data.</text>
</comment>
<dbReference type="Pfam" id="PF00077">
    <property type="entry name" value="RVP"/>
    <property type="match status" value="1"/>
</dbReference>
<dbReference type="GO" id="GO:0004190">
    <property type="term" value="F:aspartic-type endopeptidase activity"/>
    <property type="evidence" value="ECO:0007669"/>
    <property type="project" value="InterPro"/>
</dbReference>
<evidence type="ECO:0000313" key="4">
    <source>
        <dbReference type="Proteomes" id="UP000281406"/>
    </source>
</evidence>
<dbReference type="Gene3D" id="2.40.70.10">
    <property type="entry name" value="Acid Proteases"/>
    <property type="match status" value="1"/>
</dbReference>
<organism evidence="3 4">
    <name type="scientific">Anabarilius grahami</name>
    <name type="common">Kanglang fish</name>
    <name type="synonym">Barilius grahami</name>
    <dbReference type="NCBI Taxonomy" id="495550"/>
    <lineage>
        <taxon>Eukaryota</taxon>
        <taxon>Metazoa</taxon>
        <taxon>Chordata</taxon>
        <taxon>Craniata</taxon>
        <taxon>Vertebrata</taxon>
        <taxon>Euteleostomi</taxon>
        <taxon>Actinopterygii</taxon>
        <taxon>Neopterygii</taxon>
        <taxon>Teleostei</taxon>
        <taxon>Ostariophysi</taxon>
        <taxon>Cypriniformes</taxon>
        <taxon>Xenocyprididae</taxon>
        <taxon>Xenocypridinae</taxon>
        <taxon>Xenocypridinae incertae sedis</taxon>
        <taxon>Anabarilius</taxon>
    </lineage>
</organism>
<evidence type="ECO:0000259" key="2">
    <source>
        <dbReference type="PROSITE" id="PS50175"/>
    </source>
</evidence>
<dbReference type="AlphaFoldDB" id="A0A3N0Z9V9"/>